<evidence type="ECO:0000256" key="3">
    <source>
        <dbReference type="ARBA" id="ARBA00005745"/>
    </source>
</evidence>
<dbReference type="EMBL" id="JACIDS010000002">
    <property type="protein sequence ID" value="MBB3930033.1"/>
    <property type="molecule type" value="Genomic_DNA"/>
</dbReference>
<dbReference type="Pfam" id="PF00482">
    <property type="entry name" value="T2SSF"/>
    <property type="match status" value="2"/>
</dbReference>
<feature type="transmembrane region" description="Helical" evidence="11">
    <location>
        <begin position="379"/>
        <end position="402"/>
    </location>
</feature>
<keyword evidence="5" id="KW-1003">Cell membrane</keyword>
<comment type="caution">
    <text evidence="13">The sequence shown here is derived from an EMBL/GenBank/DDBJ whole genome shotgun (WGS) entry which is preliminary data.</text>
</comment>
<proteinExistence type="inferred from homology"/>
<evidence type="ECO:0000313" key="14">
    <source>
        <dbReference type="Proteomes" id="UP000553963"/>
    </source>
</evidence>
<comment type="subcellular location">
    <subcellularLocation>
        <location evidence="10">Cell inner membrane</location>
        <topology evidence="10">Multi-pass membrane protein</topology>
    </subcellularLocation>
    <subcellularLocation>
        <location evidence="2">Cell membrane</location>
        <topology evidence="2">Multi-pass membrane protein</topology>
    </subcellularLocation>
</comment>
<evidence type="ECO:0000259" key="12">
    <source>
        <dbReference type="Pfam" id="PF00482"/>
    </source>
</evidence>
<dbReference type="RefSeq" id="WP_183397731.1">
    <property type="nucleotide sequence ID" value="NZ_JACIDS010000002.1"/>
</dbReference>
<evidence type="ECO:0000313" key="13">
    <source>
        <dbReference type="EMBL" id="MBB3930033.1"/>
    </source>
</evidence>
<keyword evidence="6 10" id="KW-0812">Transmembrane</keyword>
<accession>A0A840ALA0</accession>
<sequence>MSRYRVTSVDVTHTRHQAVVEALSADEVAAAEAAAGRLVIDLRPDASWRGVWAYLNRDLALSNPVKERDLAQWARSLSGFLGAGIAIDEALQLTLETTRRARPKAVLAALLDSVRSGSTLRASLEREGGFPPTFVALVGAGELSGTLPAAMASIAAQLEGHRAFVEKMRSALIYPAFLTITASAAILVLLTVVVPNLQSLVESQDATTLPVMTQAVLAASDVVRTFGPWFAGALVAVIVLAGLVVRTASGQSAFHRAQLAVPLAGRLIVASDWSRYCRTMSALLAGGVQLSTAMPLALVSISNLTLRREFAAAHERVVSGSLLATALDPSRHRPNEALALIRMGERTGRLHQALAHAGTLLEQGVQQTLERTTTLIGPVLTLVFGMIAGTIVYAMLSTILSINEFAFR</sequence>
<protein>
    <recommendedName>
        <fullName evidence="9">General secretion pathway protein F</fullName>
    </recommendedName>
</protein>
<keyword evidence="7 11" id="KW-1133">Transmembrane helix</keyword>
<dbReference type="AlphaFoldDB" id="A0A840ALA0"/>
<dbReference type="InterPro" id="IPR042094">
    <property type="entry name" value="T2SS_GspF_sf"/>
</dbReference>
<evidence type="ECO:0000256" key="4">
    <source>
        <dbReference type="ARBA" id="ARBA00022448"/>
    </source>
</evidence>
<dbReference type="InterPro" id="IPR018076">
    <property type="entry name" value="T2SS_GspF_dom"/>
</dbReference>
<dbReference type="GO" id="GO:0015628">
    <property type="term" value="P:protein secretion by the type II secretion system"/>
    <property type="evidence" value="ECO:0007669"/>
    <property type="project" value="TreeGrafter"/>
</dbReference>
<feature type="transmembrane region" description="Helical" evidence="11">
    <location>
        <begin position="226"/>
        <end position="245"/>
    </location>
</feature>
<keyword evidence="8 11" id="KW-0472">Membrane</keyword>
<reference evidence="13 14" key="1">
    <citation type="submission" date="2020-08" db="EMBL/GenBank/DDBJ databases">
        <title>Genomic Encyclopedia of Type Strains, Phase IV (KMG-IV): sequencing the most valuable type-strain genomes for metagenomic binning, comparative biology and taxonomic classification.</title>
        <authorList>
            <person name="Goeker M."/>
        </authorList>
    </citation>
    <scope>NUCLEOTIDE SEQUENCE [LARGE SCALE GENOMIC DNA]</scope>
    <source>
        <strain evidence="13 14">DSM 25966</strain>
    </source>
</reference>
<keyword evidence="14" id="KW-1185">Reference proteome</keyword>
<evidence type="ECO:0000256" key="10">
    <source>
        <dbReference type="RuleBase" id="RU003923"/>
    </source>
</evidence>
<feature type="domain" description="Type II secretion system protein GspF" evidence="12">
    <location>
        <begin position="73"/>
        <end position="195"/>
    </location>
</feature>
<gene>
    <name evidence="13" type="ORF">GGR25_001072</name>
</gene>
<dbReference type="InterPro" id="IPR003004">
    <property type="entry name" value="GspF/PilC"/>
</dbReference>
<keyword evidence="4 10" id="KW-0813">Transport</keyword>
<dbReference type="PRINTS" id="PR00812">
    <property type="entry name" value="BCTERIALGSPF"/>
</dbReference>
<dbReference type="PANTHER" id="PTHR30012:SF0">
    <property type="entry name" value="TYPE II SECRETION SYSTEM PROTEIN F-RELATED"/>
    <property type="match status" value="1"/>
</dbReference>
<evidence type="ECO:0000256" key="9">
    <source>
        <dbReference type="ARBA" id="ARBA00030750"/>
    </source>
</evidence>
<organism evidence="13 14">
    <name type="scientific">Kaistia hirudinis</name>
    <dbReference type="NCBI Taxonomy" id="1293440"/>
    <lineage>
        <taxon>Bacteria</taxon>
        <taxon>Pseudomonadati</taxon>
        <taxon>Pseudomonadota</taxon>
        <taxon>Alphaproteobacteria</taxon>
        <taxon>Hyphomicrobiales</taxon>
        <taxon>Kaistiaceae</taxon>
        <taxon>Kaistia</taxon>
    </lineage>
</organism>
<evidence type="ECO:0000256" key="5">
    <source>
        <dbReference type="ARBA" id="ARBA00022475"/>
    </source>
</evidence>
<dbReference type="PANTHER" id="PTHR30012">
    <property type="entry name" value="GENERAL SECRETION PATHWAY PROTEIN"/>
    <property type="match status" value="1"/>
</dbReference>
<dbReference type="GO" id="GO:0005886">
    <property type="term" value="C:plasma membrane"/>
    <property type="evidence" value="ECO:0007669"/>
    <property type="project" value="UniProtKB-SubCell"/>
</dbReference>
<feature type="domain" description="Type II secretion system protein GspF" evidence="12">
    <location>
        <begin position="276"/>
        <end position="396"/>
    </location>
</feature>
<evidence type="ECO:0000256" key="2">
    <source>
        <dbReference type="ARBA" id="ARBA00004651"/>
    </source>
</evidence>
<comment type="function">
    <text evidence="1">Component of the type II secretion system inner membrane complex required for the energy-dependent secretion of extracellular factors such as proteases and toxins from the periplasm.</text>
</comment>
<comment type="similarity">
    <text evidence="3 10">Belongs to the GSP F family.</text>
</comment>
<dbReference type="InterPro" id="IPR001992">
    <property type="entry name" value="T2SS_GspF/T4SS_PilC_CS"/>
</dbReference>
<feature type="transmembrane region" description="Helical" evidence="11">
    <location>
        <begin position="171"/>
        <end position="194"/>
    </location>
</feature>
<evidence type="ECO:0000256" key="8">
    <source>
        <dbReference type="ARBA" id="ARBA00023136"/>
    </source>
</evidence>
<dbReference type="Gene3D" id="1.20.81.30">
    <property type="entry name" value="Type II secretion system (T2SS), domain F"/>
    <property type="match status" value="2"/>
</dbReference>
<evidence type="ECO:0000256" key="11">
    <source>
        <dbReference type="SAM" id="Phobius"/>
    </source>
</evidence>
<dbReference type="PROSITE" id="PS00874">
    <property type="entry name" value="T2SP_F"/>
    <property type="match status" value="1"/>
</dbReference>
<name>A0A840ALA0_9HYPH</name>
<dbReference type="Proteomes" id="UP000553963">
    <property type="component" value="Unassembled WGS sequence"/>
</dbReference>
<evidence type="ECO:0000256" key="1">
    <source>
        <dbReference type="ARBA" id="ARBA00002684"/>
    </source>
</evidence>
<evidence type="ECO:0000256" key="7">
    <source>
        <dbReference type="ARBA" id="ARBA00022989"/>
    </source>
</evidence>
<evidence type="ECO:0000256" key="6">
    <source>
        <dbReference type="ARBA" id="ARBA00022692"/>
    </source>
</evidence>